<dbReference type="EMBL" id="JAOTJD010000019">
    <property type="protein sequence ID" value="MFD3264539.1"/>
    <property type="molecule type" value="Genomic_DNA"/>
</dbReference>
<reference evidence="3 4" key="1">
    <citation type="submission" date="2022-09" db="EMBL/GenBank/DDBJ databases">
        <title>New species of Phenylobacterium.</title>
        <authorList>
            <person name="Mieszkin S."/>
        </authorList>
    </citation>
    <scope>NUCLEOTIDE SEQUENCE [LARGE SCALE GENOMIC DNA]</scope>
    <source>
        <strain evidence="3 4">HK31-G</strain>
    </source>
</reference>
<name>A0ABW6CNP1_9CAUL</name>
<evidence type="ECO:0000313" key="4">
    <source>
        <dbReference type="Proteomes" id="UP001598130"/>
    </source>
</evidence>
<organism evidence="3 4">
    <name type="scientific">Phenylobacterium ferrooxidans</name>
    <dbReference type="NCBI Taxonomy" id="2982689"/>
    <lineage>
        <taxon>Bacteria</taxon>
        <taxon>Pseudomonadati</taxon>
        <taxon>Pseudomonadota</taxon>
        <taxon>Alphaproteobacteria</taxon>
        <taxon>Caulobacterales</taxon>
        <taxon>Caulobacteraceae</taxon>
        <taxon>Phenylobacterium</taxon>
    </lineage>
</organism>
<comment type="caution">
    <text evidence="3">The sequence shown here is derived from an EMBL/GenBank/DDBJ whole genome shotgun (WGS) entry which is preliminary data.</text>
</comment>
<feature type="domain" description="Beta-lactamase-related" evidence="2">
    <location>
        <begin position="155"/>
        <end position="451"/>
    </location>
</feature>
<evidence type="ECO:0000256" key="1">
    <source>
        <dbReference type="SAM" id="SignalP"/>
    </source>
</evidence>
<dbReference type="InterPro" id="IPR012338">
    <property type="entry name" value="Beta-lactam/transpept-like"/>
</dbReference>
<dbReference type="Pfam" id="PF00144">
    <property type="entry name" value="Beta-lactamase"/>
    <property type="match status" value="1"/>
</dbReference>
<evidence type="ECO:0000313" key="3">
    <source>
        <dbReference type="EMBL" id="MFD3264539.1"/>
    </source>
</evidence>
<protein>
    <submittedName>
        <fullName evidence="3">Beta-lactamase family protein</fullName>
    </submittedName>
</protein>
<dbReference type="Gene3D" id="3.40.710.10">
    <property type="entry name" value="DD-peptidase/beta-lactamase superfamily"/>
    <property type="match status" value="1"/>
</dbReference>
<proteinExistence type="predicted"/>
<keyword evidence="1" id="KW-0732">Signal</keyword>
<feature type="signal peptide" evidence="1">
    <location>
        <begin position="1"/>
        <end position="30"/>
    </location>
</feature>
<feature type="chain" id="PRO_5045340641" evidence="1">
    <location>
        <begin position="31"/>
        <end position="461"/>
    </location>
</feature>
<dbReference type="SUPFAM" id="SSF56601">
    <property type="entry name" value="beta-lactamase/transpeptidase-like"/>
    <property type="match status" value="1"/>
</dbReference>
<gene>
    <name evidence="3" type="ORF">OCL97_11285</name>
</gene>
<dbReference type="PANTHER" id="PTHR43283:SF7">
    <property type="entry name" value="BETA-LACTAMASE-RELATED DOMAIN-CONTAINING PROTEIN"/>
    <property type="match status" value="1"/>
</dbReference>
<keyword evidence="4" id="KW-1185">Reference proteome</keyword>
<accession>A0ABW6CNP1</accession>
<dbReference type="Proteomes" id="UP001598130">
    <property type="component" value="Unassembled WGS sequence"/>
</dbReference>
<dbReference type="InterPro" id="IPR001466">
    <property type="entry name" value="Beta-lactam-related"/>
</dbReference>
<sequence length="461" mass="48045">MNIQHLRPLLLIAAAAPLAGCGALSGAAHVATGLTSHQLCSATFVSGLDPQVIRREAIDPDLGPAHFLVRHKVDRTNQAVTSSLAGFAPSRAVHRGAAGCLVLRGAAPPPAPARPVIPGPVPPALETAATSPAIEAALDRAFAEPARPALRQTKAVVILHRGRIVGERYAAGYGVDTPITGWSMTKSVTNALLGVLVAQGKVSVQGPAPVAAWAAPSDPRHAISIDNLLRMNSGLALGQSLTASPWSAFDPSARILFAERDKARAAVAAPLKAAPGTDWSYADASTLILSRILRDQAGGDQDALLAFAHRDLFDRLGLKHATLELDATGTPLGSTHMWASARDWARLGQLYLDDGQVGGQQILPKGWADYSARPTPGSEAVGYGAGFWTNRGPGEGSRRRIAWGMPADAFMARGHHGQYVIVVPSAGLVVVRLGTTPTPTSDMETVARLVGEVITATRAPG</sequence>
<dbReference type="InterPro" id="IPR050789">
    <property type="entry name" value="Diverse_Enzym_Activities"/>
</dbReference>
<dbReference type="RefSeq" id="WP_377370151.1">
    <property type="nucleotide sequence ID" value="NZ_JAOTJD010000019.1"/>
</dbReference>
<dbReference type="PANTHER" id="PTHR43283">
    <property type="entry name" value="BETA-LACTAMASE-RELATED"/>
    <property type="match status" value="1"/>
</dbReference>
<evidence type="ECO:0000259" key="2">
    <source>
        <dbReference type="Pfam" id="PF00144"/>
    </source>
</evidence>